<organism evidence="3 4">
    <name type="scientific">Bacteroides clarus YIT 12056</name>
    <dbReference type="NCBI Taxonomy" id="762984"/>
    <lineage>
        <taxon>Bacteria</taxon>
        <taxon>Pseudomonadati</taxon>
        <taxon>Bacteroidota</taxon>
        <taxon>Bacteroidia</taxon>
        <taxon>Bacteroidales</taxon>
        <taxon>Bacteroidaceae</taxon>
        <taxon>Bacteroides</taxon>
    </lineage>
</organism>
<dbReference type="PANTHER" id="PTHR48098">
    <property type="entry name" value="ENTEROCHELIN ESTERASE-RELATED"/>
    <property type="match status" value="1"/>
</dbReference>
<dbReference type="Gene3D" id="3.40.50.1820">
    <property type="entry name" value="alpha/beta hydrolase"/>
    <property type="match status" value="1"/>
</dbReference>
<dbReference type="PANTHER" id="PTHR48098:SF1">
    <property type="entry name" value="DIACYLGLYCEROL ACYLTRANSFERASE_MYCOLYLTRANSFERASE AG85A"/>
    <property type="match status" value="1"/>
</dbReference>
<dbReference type="CDD" id="cd11294">
    <property type="entry name" value="E_set_Esterase_like_N"/>
    <property type="match status" value="1"/>
</dbReference>
<sequence length="389" mass="44216">MMKVKVLSILVLILALCMITQTTMAQRREKVFSTEGWWKPAEPPFSPVVNDDHSITFRVKAPNAKNVLLIFDEWDVLSTPMEKDKHGIWTTTIKPVSPRLYQYLFEIDGVRTIDFANPVVKAGTSVYGSVVEVHGNSVRYDELQNVQHGEIHILKYISTPLKRPREMYVYVPAEYRKTSTRDFPVLYLRHGGGDNESSWVKDGRAAVILDNLIAADKARPMLVVMSNGLTDGSWAGGSTVEGMNTLEEELFIDIIPMIECNYRVAKNKESRAIAGLSMGGGQAYVLGLRNLDKFSYIGQFSAGIMGDGKFSHDKYVPGVMDHPENINQQLQLLWISCGTKDPRYEGHVSFVQDLKKYGVNCEFHDAAYGHEWEFWREQLYEFSQRLFKK</sequence>
<protein>
    <submittedName>
        <fullName evidence="3">Isoamylase protein</fullName>
    </submittedName>
</protein>
<reference evidence="3 4" key="1">
    <citation type="submission" date="2011-02" db="EMBL/GenBank/DDBJ databases">
        <authorList>
            <person name="Weinstock G."/>
            <person name="Sodergren E."/>
            <person name="Clifton S."/>
            <person name="Fulton L."/>
            <person name="Fulton B."/>
            <person name="Courtney L."/>
            <person name="Fronick C."/>
            <person name="Harrison M."/>
            <person name="Strong C."/>
            <person name="Farmer C."/>
            <person name="Delahaunty K."/>
            <person name="Markovic C."/>
            <person name="Hall O."/>
            <person name="Minx P."/>
            <person name="Tomlinson C."/>
            <person name="Mitreva M."/>
            <person name="Hou S."/>
            <person name="Chen J."/>
            <person name="Wollam A."/>
            <person name="Pepin K.H."/>
            <person name="Johnson M."/>
            <person name="Bhonagiri V."/>
            <person name="Zhang X."/>
            <person name="Suruliraj S."/>
            <person name="Warren W."/>
            <person name="Chinwalla A."/>
            <person name="Mardis E.R."/>
            <person name="Wilson R.K."/>
        </authorList>
    </citation>
    <scope>NUCLEOTIDE SEQUENCE [LARGE SCALE GENOMIC DNA]</scope>
    <source>
        <strain evidence="3 4">YIT 12056</strain>
    </source>
</reference>
<evidence type="ECO:0000313" key="3">
    <source>
        <dbReference type="EMBL" id="EGF50928.1"/>
    </source>
</evidence>
<dbReference type="Pfam" id="PF02922">
    <property type="entry name" value="CBM_48"/>
    <property type="match status" value="1"/>
</dbReference>
<feature type="signal peptide" evidence="1">
    <location>
        <begin position="1"/>
        <end position="25"/>
    </location>
</feature>
<dbReference type="EMBL" id="AFBM01000027">
    <property type="protein sequence ID" value="EGF50928.1"/>
    <property type="molecule type" value="Genomic_DNA"/>
</dbReference>
<accession>A0ABP2KPQ2</accession>
<proteinExistence type="predicted"/>
<dbReference type="Pfam" id="PF00756">
    <property type="entry name" value="Esterase"/>
    <property type="match status" value="1"/>
</dbReference>
<keyword evidence="1" id="KW-0732">Signal</keyword>
<comment type="caution">
    <text evidence="3">The sequence shown here is derived from an EMBL/GenBank/DDBJ whole genome shotgun (WGS) entry which is preliminary data.</text>
</comment>
<feature type="chain" id="PRO_5045551130" evidence="1">
    <location>
        <begin position="26"/>
        <end position="389"/>
    </location>
</feature>
<dbReference type="SUPFAM" id="SSF53474">
    <property type="entry name" value="alpha/beta-Hydrolases"/>
    <property type="match status" value="1"/>
</dbReference>
<evidence type="ECO:0000313" key="4">
    <source>
        <dbReference type="Proteomes" id="UP000010321"/>
    </source>
</evidence>
<dbReference type="RefSeq" id="WP_009122332.1">
    <property type="nucleotide sequence ID" value="NZ_FQWK01000009.1"/>
</dbReference>
<name>A0ABP2KPQ2_9BACE</name>
<dbReference type="Gene3D" id="2.60.40.10">
    <property type="entry name" value="Immunoglobulins"/>
    <property type="match status" value="1"/>
</dbReference>
<evidence type="ECO:0000259" key="2">
    <source>
        <dbReference type="Pfam" id="PF02922"/>
    </source>
</evidence>
<dbReference type="InterPro" id="IPR050583">
    <property type="entry name" value="Mycobacterial_A85_antigen"/>
</dbReference>
<dbReference type="InterPro" id="IPR000801">
    <property type="entry name" value="Esterase-like"/>
</dbReference>
<dbReference type="InterPro" id="IPR004193">
    <property type="entry name" value="Glyco_hydro_13_N"/>
</dbReference>
<dbReference type="InterPro" id="IPR029058">
    <property type="entry name" value="AB_hydrolase_fold"/>
</dbReference>
<feature type="domain" description="Glycoside hydrolase family 13 N-terminal" evidence="2">
    <location>
        <begin position="51"/>
        <end position="108"/>
    </location>
</feature>
<keyword evidence="4" id="KW-1185">Reference proteome</keyword>
<dbReference type="InterPro" id="IPR013783">
    <property type="entry name" value="Ig-like_fold"/>
</dbReference>
<dbReference type="SUPFAM" id="SSF81296">
    <property type="entry name" value="E set domains"/>
    <property type="match status" value="1"/>
</dbReference>
<evidence type="ECO:0000256" key="1">
    <source>
        <dbReference type="SAM" id="SignalP"/>
    </source>
</evidence>
<gene>
    <name evidence="3" type="ORF">HMPREF9445_02243</name>
</gene>
<dbReference type="Proteomes" id="UP000010321">
    <property type="component" value="Unassembled WGS sequence"/>
</dbReference>
<dbReference type="InterPro" id="IPR014756">
    <property type="entry name" value="Ig_E-set"/>
</dbReference>